<dbReference type="PANTHER" id="PTHR13847">
    <property type="entry name" value="SARCOSINE DEHYDROGENASE-RELATED"/>
    <property type="match status" value="1"/>
</dbReference>
<dbReference type="SUPFAM" id="SSF51905">
    <property type="entry name" value="FAD/NAD(P)-binding domain"/>
    <property type="match status" value="1"/>
</dbReference>
<dbReference type="GO" id="GO:0005737">
    <property type="term" value="C:cytoplasm"/>
    <property type="evidence" value="ECO:0007669"/>
    <property type="project" value="TreeGrafter"/>
</dbReference>
<sequence length="371" mass="39695">MQESADVVVVGAGVTGCGVARQLATDRDVLVVDRSGVAAEATGRAAGLVAPTLFYKDAPDVARHANAFFREFDGTRHFEFTERDRYDLVTEDGVSDASADAERLADLGFPVEFLDAEEIERRVPRFVVDNYAAGVHYGDTGWVDPYSYTVALKRDAEARGATFAVGVEVTGVEPGRVETTDGIVECADVVVAAGWRTRDLVDADLPLAAYRTQCVVLEPEEPLGDDFPLGRLGDRGLYFRPEHNGDLLIGGSHQRMADPTGASTQADESFEREIALTVPEILRGFDHAGLVNGWAGVDSATPDARPVVDRVDGVVVAAGFNGLGIMISPAAHAAVTELVAEEEEAPFDRSVFALDRFEGGGDFELTTTSDL</sequence>
<dbReference type="InterPro" id="IPR006076">
    <property type="entry name" value="FAD-dep_OxRdtase"/>
</dbReference>
<comment type="caution">
    <text evidence="3">The sequence shown here is derived from an EMBL/GenBank/DDBJ whole genome shotgun (WGS) entry which is preliminary data.</text>
</comment>
<evidence type="ECO:0000259" key="2">
    <source>
        <dbReference type="Pfam" id="PF01266"/>
    </source>
</evidence>
<name>A0A830FNY5_9EURY</name>
<dbReference type="InterPro" id="IPR036188">
    <property type="entry name" value="FAD/NAD-bd_sf"/>
</dbReference>
<protein>
    <submittedName>
        <fullName evidence="3">Sarcosine oxidase</fullName>
    </submittedName>
</protein>
<evidence type="ECO:0000256" key="1">
    <source>
        <dbReference type="ARBA" id="ARBA00023002"/>
    </source>
</evidence>
<keyword evidence="1" id="KW-0560">Oxidoreductase</keyword>
<dbReference type="Pfam" id="PF01266">
    <property type="entry name" value="DAO"/>
    <property type="match status" value="1"/>
</dbReference>
<organism evidence="3 4">
    <name type="scientific">Halocalculus aciditolerans</name>
    <dbReference type="NCBI Taxonomy" id="1383812"/>
    <lineage>
        <taxon>Archaea</taxon>
        <taxon>Methanobacteriati</taxon>
        <taxon>Methanobacteriota</taxon>
        <taxon>Stenosarchaea group</taxon>
        <taxon>Halobacteria</taxon>
        <taxon>Halobacteriales</taxon>
        <taxon>Halobacteriaceae</taxon>
        <taxon>Halocalculus</taxon>
    </lineage>
</organism>
<keyword evidence="4" id="KW-1185">Reference proteome</keyword>
<accession>A0A830FNY5</accession>
<reference evidence="3" key="2">
    <citation type="submission" date="2020-09" db="EMBL/GenBank/DDBJ databases">
        <authorList>
            <person name="Sun Q."/>
            <person name="Ohkuma M."/>
        </authorList>
    </citation>
    <scope>NUCLEOTIDE SEQUENCE</scope>
    <source>
        <strain evidence="3">JCM 19596</strain>
    </source>
</reference>
<dbReference type="AlphaFoldDB" id="A0A830FNY5"/>
<reference evidence="3" key="1">
    <citation type="journal article" date="2014" name="Int. J. Syst. Evol. Microbiol.">
        <title>Complete genome sequence of Corynebacterium casei LMG S-19264T (=DSM 44701T), isolated from a smear-ripened cheese.</title>
        <authorList>
            <consortium name="US DOE Joint Genome Institute (JGI-PGF)"/>
            <person name="Walter F."/>
            <person name="Albersmeier A."/>
            <person name="Kalinowski J."/>
            <person name="Ruckert C."/>
        </authorList>
    </citation>
    <scope>NUCLEOTIDE SEQUENCE</scope>
    <source>
        <strain evidence="3">JCM 19596</strain>
    </source>
</reference>
<proteinExistence type="predicted"/>
<evidence type="ECO:0000313" key="3">
    <source>
        <dbReference type="EMBL" id="GGL66106.1"/>
    </source>
</evidence>
<dbReference type="EMBL" id="BMPG01000003">
    <property type="protein sequence ID" value="GGL66106.1"/>
    <property type="molecule type" value="Genomic_DNA"/>
</dbReference>
<dbReference type="Proteomes" id="UP000607197">
    <property type="component" value="Unassembled WGS sequence"/>
</dbReference>
<dbReference type="PANTHER" id="PTHR13847:SF287">
    <property type="entry name" value="FAD-DEPENDENT OXIDOREDUCTASE DOMAIN-CONTAINING PROTEIN 1"/>
    <property type="match status" value="1"/>
</dbReference>
<dbReference type="Gene3D" id="3.50.50.60">
    <property type="entry name" value="FAD/NAD(P)-binding domain"/>
    <property type="match status" value="1"/>
</dbReference>
<dbReference type="GO" id="GO:0016491">
    <property type="term" value="F:oxidoreductase activity"/>
    <property type="evidence" value="ECO:0007669"/>
    <property type="project" value="UniProtKB-KW"/>
</dbReference>
<gene>
    <name evidence="3" type="ORF">GCM10009039_25030</name>
</gene>
<dbReference type="Gene3D" id="3.30.9.10">
    <property type="entry name" value="D-Amino Acid Oxidase, subunit A, domain 2"/>
    <property type="match status" value="1"/>
</dbReference>
<feature type="domain" description="FAD dependent oxidoreductase" evidence="2">
    <location>
        <begin position="6"/>
        <end position="334"/>
    </location>
</feature>
<dbReference type="RefSeq" id="WP_188979416.1">
    <property type="nucleotide sequence ID" value="NZ_BMPG01000003.1"/>
</dbReference>
<evidence type="ECO:0000313" key="4">
    <source>
        <dbReference type="Proteomes" id="UP000607197"/>
    </source>
</evidence>
<dbReference type="OrthoDB" id="168391at2157"/>